<name>A0A9P6W3C0_RHOMI</name>
<evidence type="ECO:0000313" key="1">
    <source>
        <dbReference type="EMBL" id="KAG0662683.1"/>
    </source>
</evidence>
<keyword evidence="2" id="KW-1185">Reference proteome</keyword>
<proteinExistence type="predicted"/>
<comment type="caution">
    <text evidence="1">The sequence shown here is derived from an EMBL/GenBank/DDBJ whole genome shotgun (WGS) entry which is preliminary data.</text>
</comment>
<dbReference type="AlphaFoldDB" id="A0A9P6W3C0"/>
<reference evidence="1 2" key="1">
    <citation type="submission" date="2020-11" db="EMBL/GenBank/DDBJ databases">
        <title>Kefir isolates.</title>
        <authorList>
            <person name="Marcisauskas S."/>
            <person name="Kim Y."/>
            <person name="Blasche S."/>
        </authorList>
    </citation>
    <scope>NUCLEOTIDE SEQUENCE [LARGE SCALE GENOMIC DNA]</scope>
    <source>
        <strain evidence="1 2">KR</strain>
    </source>
</reference>
<dbReference type="Proteomes" id="UP000777482">
    <property type="component" value="Unassembled WGS sequence"/>
</dbReference>
<sequence length="206" mass="23308">MAADISTSPLLRLPDELLMIIFDLVVQHAQRDGPFTDTSYLVVSLDSRFSRKATDPFSAGNLYTPNRILASAEALKDLYLRVKLAPSVRNITPLRNVETMRLRLPVLVPEPSDTALIGELIQRFPSLTRLSLEIHIFGHEWAADLVRGSSWNTAKLRARFPGIPPLVDALSRTTRILRLVLVRFREPFVWTREEADQAHVCRQIGD</sequence>
<evidence type="ECO:0000313" key="2">
    <source>
        <dbReference type="Proteomes" id="UP000777482"/>
    </source>
</evidence>
<accession>A0A9P6W3C0</accession>
<protein>
    <submittedName>
        <fullName evidence="1">Uncharacterized protein</fullName>
    </submittedName>
</protein>
<dbReference type="EMBL" id="PUHQ01000025">
    <property type="protein sequence ID" value="KAG0662683.1"/>
    <property type="molecule type" value="Genomic_DNA"/>
</dbReference>
<organism evidence="1 2">
    <name type="scientific">Rhodotorula mucilaginosa</name>
    <name type="common">Yeast</name>
    <name type="synonym">Rhodotorula rubra</name>
    <dbReference type="NCBI Taxonomy" id="5537"/>
    <lineage>
        <taxon>Eukaryota</taxon>
        <taxon>Fungi</taxon>
        <taxon>Dikarya</taxon>
        <taxon>Basidiomycota</taxon>
        <taxon>Pucciniomycotina</taxon>
        <taxon>Microbotryomycetes</taxon>
        <taxon>Sporidiobolales</taxon>
        <taxon>Sporidiobolaceae</taxon>
        <taxon>Rhodotorula</taxon>
    </lineage>
</organism>
<gene>
    <name evidence="1" type="ORF">C6P46_003187</name>
</gene>